<keyword evidence="1" id="KW-0059">Arsenical resistance</keyword>
<feature type="domain" description="VOC" evidence="2">
    <location>
        <begin position="150"/>
        <end position="268"/>
    </location>
</feature>
<proteinExistence type="predicted"/>
<dbReference type="PROSITE" id="PS51819">
    <property type="entry name" value="VOC"/>
    <property type="match status" value="1"/>
</dbReference>
<dbReference type="GO" id="GO:0102100">
    <property type="term" value="F:mycothiol-arsenate ligase activity"/>
    <property type="evidence" value="ECO:0007669"/>
    <property type="project" value="UniProtKB-EC"/>
</dbReference>
<dbReference type="RefSeq" id="WP_106393305.1">
    <property type="nucleotide sequence ID" value="NZ_PVNK01000173.1"/>
</dbReference>
<dbReference type="GO" id="GO:0046685">
    <property type="term" value="P:response to arsenic-containing substance"/>
    <property type="evidence" value="ECO:0007669"/>
    <property type="project" value="UniProtKB-KW"/>
</dbReference>
<dbReference type="Pfam" id="PF00903">
    <property type="entry name" value="Glyoxalase"/>
    <property type="match status" value="1"/>
</dbReference>
<dbReference type="AlphaFoldDB" id="A0A2S9XR61"/>
<dbReference type="Pfam" id="PF01451">
    <property type="entry name" value="LMWPc"/>
    <property type="match status" value="1"/>
</dbReference>
<gene>
    <name evidence="3" type="primary">arsC1</name>
    <name evidence="3" type="ORF">ENSA5_40080</name>
</gene>
<dbReference type="InterPro" id="IPR036196">
    <property type="entry name" value="Ptyr_pPase_sf"/>
</dbReference>
<evidence type="ECO:0000256" key="1">
    <source>
        <dbReference type="ARBA" id="ARBA00022849"/>
    </source>
</evidence>
<dbReference type="Gene3D" id="3.40.50.2300">
    <property type="match status" value="1"/>
</dbReference>
<name>A0A2S9XR61_9BACT</name>
<dbReference type="PANTHER" id="PTHR43428:SF1">
    <property type="entry name" value="ARSENATE REDUCTASE"/>
    <property type="match status" value="1"/>
</dbReference>
<dbReference type="InterPro" id="IPR037523">
    <property type="entry name" value="VOC_core"/>
</dbReference>
<evidence type="ECO:0000259" key="2">
    <source>
        <dbReference type="PROSITE" id="PS51819"/>
    </source>
</evidence>
<dbReference type="CDD" id="cd16345">
    <property type="entry name" value="LMWP_ArsC"/>
    <property type="match status" value="1"/>
</dbReference>
<reference evidence="3 4" key="1">
    <citation type="submission" date="2018-03" db="EMBL/GenBank/DDBJ databases">
        <title>Draft Genome Sequences of the Obligatory Marine Myxobacteria Enhygromyxa salina SWB005.</title>
        <authorList>
            <person name="Poehlein A."/>
            <person name="Moghaddam J.A."/>
            <person name="Harms H."/>
            <person name="Alanjari M."/>
            <person name="Koenig G.M."/>
            <person name="Daniel R."/>
            <person name="Schaeberle T.F."/>
        </authorList>
    </citation>
    <scope>NUCLEOTIDE SEQUENCE [LARGE SCALE GENOMIC DNA]</scope>
    <source>
        <strain evidence="3 4">SWB005</strain>
    </source>
</reference>
<dbReference type="EC" id="2.8.4.2" evidence="3"/>
<evidence type="ECO:0000313" key="4">
    <source>
        <dbReference type="Proteomes" id="UP000237968"/>
    </source>
</evidence>
<dbReference type="Proteomes" id="UP000237968">
    <property type="component" value="Unassembled WGS sequence"/>
</dbReference>
<dbReference type="InterPro" id="IPR023485">
    <property type="entry name" value="Ptyr_pPase"/>
</dbReference>
<keyword evidence="4" id="KW-1185">Reference proteome</keyword>
<accession>A0A2S9XR61</accession>
<comment type="caution">
    <text evidence="3">The sequence shown here is derived from an EMBL/GenBank/DDBJ whole genome shotgun (WGS) entry which is preliminary data.</text>
</comment>
<dbReference type="SMART" id="SM00226">
    <property type="entry name" value="LMWPc"/>
    <property type="match status" value="1"/>
</dbReference>
<dbReference type="EMBL" id="PVNK01000173">
    <property type="protein sequence ID" value="PRP95352.1"/>
    <property type="molecule type" value="Genomic_DNA"/>
</dbReference>
<dbReference type="PANTHER" id="PTHR43428">
    <property type="entry name" value="ARSENATE REDUCTASE"/>
    <property type="match status" value="1"/>
</dbReference>
<organism evidence="3 4">
    <name type="scientific">Enhygromyxa salina</name>
    <dbReference type="NCBI Taxonomy" id="215803"/>
    <lineage>
        <taxon>Bacteria</taxon>
        <taxon>Pseudomonadati</taxon>
        <taxon>Myxococcota</taxon>
        <taxon>Polyangia</taxon>
        <taxon>Nannocystales</taxon>
        <taxon>Nannocystaceae</taxon>
        <taxon>Enhygromyxa</taxon>
    </lineage>
</organism>
<evidence type="ECO:0000313" key="3">
    <source>
        <dbReference type="EMBL" id="PRP95352.1"/>
    </source>
</evidence>
<dbReference type="Gene3D" id="3.10.180.10">
    <property type="entry name" value="2,3-Dihydroxybiphenyl 1,2-Dioxygenase, domain 1"/>
    <property type="match status" value="1"/>
</dbReference>
<keyword evidence="3" id="KW-0808">Transferase</keyword>
<protein>
    <submittedName>
        <fullName evidence="3">Arsenate-mycothiol transferase ArsC1</fullName>
        <ecNumber evidence="3">2.8.4.2</ecNumber>
    </submittedName>
</protein>
<dbReference type="SUPFAM" id="SSF54593">
    <property type="entry name" value="Glyoxalase/Bleomycin resistance protein/Dihydroxybiphenyl dioxygenase"/>
    <property type="match status" value="1"/>
</dbReference>
<dbReference type="SUPFAM" id="SSF52788">
    <property type="entry name" value="Phosphotyrosine protein phosphatases I"/>
    <property type="match status" value="1"/>
</dbReference>
<dbReference type="InterPro" id="IPR004360">
    <property type="entry name" value="Glyas_Fos-R_dOase_dom"/>
</dbReference>
<sequence>MPGIRFDSLLFLCVANSARSQMAEGFAREIFGDAVRVESAGSSPTRVNPLAIEAMREVGIDLSTHSSKSVSTVDPDEIDLVITLCAQEVCPVFLGRAQRLSWPLRDPDRGHEQLDDEERLEHFRVAREQLRARIEVLAALRDVPKGPDPQEFHASIRVPDLAAAARFYTWLLGVAPKEWTHRYVTFVSPALRTNLVILVDDGKQLHHDTLYHLGIDVGSREAVRAAQLGAEQAGWPIHKPARTTWHGTPLHELWLTDPGGNLIEIYARLSDEELLEMPDDKQPVFLLGSS</sequence>
<dbReference type="OrthoDB" id="9784339at2"/>
<dbReference type="InterPro" id="IPR029068">
    <property type="entry name" value="Glyas_Bleomycin-R_OHBP_Dase"/>
</dbReference>